<evidence type="ECO:0000256" key="2">
    <source>
        <dbReference type="ARBA" id="ARBA00010394"/>
    </source>
</evidence>
<feature type="repeat" description="ARM" evidence="7">
    <location>
        <begin position="113"/>
        <end position="156"/>
    </location>
</feature>
<evidence type="ECO:0000313" key="10">
    <source>
        <dbReference type="EMBL" id="ABE66234.1"/>
    </source>
</evidence>
<dbReference type="Pfam" id="PF00514">
    <property type="entry name" value="Arm"/>
    <property type="match status" value="5"/>
</dbReference>
<dbReference type="InterPro" id="IPR000225">
    <property type="entry name" value="Armadillo"/>
</dbReference>
<dbReference type="Gene3D" id="1.25.10.10">
    <property type="entry name" value="Leucine-rich Repeat Variant"/>
    <property type="match status" value="2"/>
</dbReference>
<comment type="subcellular location">
    <subcellularLocation>
        <location evidence="1">Nucleus</location>
    </subcellularLocation>
</comment>
<gene>
    <name evidence="10" type="ordered locus">At5g49310</name>
</gene>
<dbReference type="InterPro" id="IPR002652">
    <property type="entry name" value="Importin-a_IBB"/>
</dbReference>
<reference evidence="10" key="1">
    <citation type="submission" date="2006-03" db="EMBL/GenBank/DDBJ databases">
        <authorList>
            <person name="Underwood B.A."/>
            <person name="Xiao Y."/>
            <person name="Moskal W."/>
            <person name="Monaghan E."/>
            <person name="Wang W."/>
            <person name="Redman J."/>
            <person name="Wu H.C."/>
            <person name="Utterback T."/>
            <person name="Town C.D."/>
        </authorList>
    </citation>
    <scope>NUCLEOTIDE SEQUENCE</scope>
</reference>
<evidence type="ECO:0000256" key="7">
    <source>
        <dbReference type="PROSITE-ProRule" id="PRU00259"/>
    </source>
</evidence>
<dbReference type="FunFam" id="1.20.5.690:FF:000002">
    <property type="entry name" value="Importin subunit alpha"/>
    <property type="match status" value="1"/>
</dbReference>
<dbReference type="PROSITE" id="PS50176">
    <property type="entry name" value="ARM_REPEAT"/>
    <property type="match status" value="1"/>
</dbReference>
<dbReference type="ExpressionAtlas" id="Q1PDL3">
    <property type="expression patterns" value="baseline and differential"/>
</dbReference>
<proteinExistence type="evidence at transcript level"/>
<evidence type="ECO:0000259" key="9">
    <source>
        <dbReference type="PROSITE" id="PS51214"/>
    </source>
</evidence>
<dbReference type="SMART" id="SM00185">
    <property type="entry name" value="ARM"/>
    <property type="match status" value="6"/>
</dbReference>
<dbReference type="SUPFAM" id="SSF48371">
    <property type="entry name" value="ARM repeat"/>
    <property type="match status" value="1"/>
</dbReference>
<keyword evidence="3 8" id="KW-0813">Transport</keyword>
<evidence type="ECO:0000256" key="6">
    <source>
        <dbReference type="ARBA" id="ARBA00023242"/>
    </source>
</evidence>
<accession>Q1PDL3</accession>
<sequence length="429" mass="48041">MSLRPSTKTEIRRIRYKVSVDAEEGRRRREDFLVEIRKSKRNENLMKKRRVKVLPPDYKLISNDPFESLLEIANMITGVFSDDPSLQLEYTTRFRVVLSFDRSPPTDNVIKSGVVPRFVEFLKKDDNPKLQFEAAWALTNIASGASEHTKVVIDHGVVPLFVQLLASPDDDVREQAIWGLGNENIQSVIEAGVVPRLVELLQHASPVVLVPALRCIGNIVSGNSQQTHCVINCGVLPVLADLLTQNHMRGIRREACWTISNITAGLEEQIQSVIDANLIPSLVNLAQHAEFDIKKEAIWAISNASVGGSPNQIKYLVEQNCIKALCDILVCPDLRIILVSLGGLEMILIAGEVDKNLRDVNCYSQMIEDAEGLEKIENLQHHGNNEIYEKAVKILQTYGLVEEDGRLVEEEDEGGDGCSHPEFQFDFSR</sequence>
<organism evidence="10">
    <name type="scientific">Arabidopsis thaliana</name>
    <name type="common">Mouse-ear cress</name>
    <dbReference type="NCBI Taxonomy" id="3702"/>
    <lineage>
        <taxon>Eukaryota</taxon>
        <taxon>Viridiplantae</taxon>
        <taxon>Streptophyta</taxon>
        <taxon>Embryophyta</taxon>
        <taxon>Tracheophyta</taxon>
        <taxon>Spermatophyta</taxon>
        <taxon>Magnoliopsida</taxon>
        <taxon>eudicotyledons</taxon>
        <taxon>Gunneridae</taxon>
        <taxon>Pentapetalae</taxon>
        <taxon>rosids</taxon>
        <taxon>malvids</taxon>
        <taxon>Brassicales</taxon>
        <taxon>Brassicaceae</taxon>
        <taxon>Camelineae</taxon>
        <taxon>Arabidopsis</taxon>
    </lineage>
</organism>
<dbReference type="GO" id="GO:0006606">
    <property type="term" value="P:protein import into nucleus"/>
    <property type="evidence" value="ECO:0007669"/>
    <property type="project" value="InterPro"/>
</dbReference>
<dbReference type="PANTHER" id="PTHR23316">
    <property type="entry name" value="IMPORTIN ALPHA"/>
    <property type="match status" value="1"/>
</dbReference>
<dbReference type="Pfam" id="PF16186">
    <property type="entry name" value="Arm_3"/>
    <property type="match status" value="1"/>
</dbReference>
<comment type="similarity">
    <text evidence="2">Belongs to the importin alpha family.</text>
</comment>
<dbReference type="EMBL" id="DQ447055">
    <property type="protein sequence ID" value="ABE66234.1"/>
    <property type="molecule type" value="mRNA"/>
</dbReference>
<dbReference type="PROSITE" id="PS51214">
    <property type="entry name" value="IBB"/>
    <property type="match status" value="1"/>
</dbReference>
<dbReference type="InterPro" id="IPR032413">
    <property type="entry name" value="Arm_3"/>
</dbReference>
<evidence type="ECO:0000256" key="3">
    <source>
        <dbReference type="ARBA" id="ARBA00022448"/>
    </source>
</evidence>
<dbReference type="GO" id="GO:0005634">
    <property type="term" value="C:nucleus"/>
    <property type="evidence" value="ECO:0007669"/>
    <property type="project" value="UniProtKB-SubCell"/>
</dbReference>
<dbReference type="Gene3D" id="1.20.5.690">
    <property type="entry name" value="Importin-alpha, importin-beta-binding domain"/>
    <property type="match status" value="1"/>
</dbReference>
<dbReference type="InterPro" id="IPR016024">
    <property type="entry name" value="ARM-type_fold"/>
</dbReference>
<dbReference type="InterPro" id="IPR011989">
    <property type="entry name" value="ARM-like"/>
</dbReference>
<evidence type="ECO:0000256" key="8">
    <source>
        <dbReference type="PROSITE-ProRule" id="PRU00561"/>
    </source>
</evidence>
<dbReference type="InterPro" id="IPR036975">
    <property type="entry name" value="Importin-a_IBB_sf"/>
</dbReference>
<keyword evidence="4" id="KW-0677">Repeat</keyword>
<name>Q1PDL3_ARATH</name>
<dbReference type="AlphaFoldDB" id="Q1PDL3"/>
<evidence type="ECO:0000256" key="1">
    <source>
        <dbReference type="ARBA" id="ARBA00004123"/>
    </source>
</evidence>
<evidence type="ECO:0000256" key="4">
    <source>
        <dbReference type="ARBA" id="ARBA00022737"/>
    </source>
</evidence>
<evidence type="ECO:0000256" key="5">
    <source>
        <dbReference type="ARBA" id="ARBA00022927"/>
    </source>
</evidence>
<keyword evidence="5" id="KW-0653">Protein transport</keyword>
<protein>
    <submittedName>
        <fullName evidence="10">Importin alpha-1 subunit</fullName>
    </submittedName>
</protein>
<keyword evidence="6" id="KW-0539">Nucleus</keyword>
<dbReference type="GO" id="GO:0061608">
    <property type="term" value="F:nuclear import signal receptor activity"/>
    <property type="evidence" value="ECO:0007669"/>
    <property type="project" value="InterPro"/>
</dbReference>
<dbReference type="Pfam" id="PF01749">
    <property type="entry name" value="IBB"/>
    <property type="match status" value="1"/>
</dbReference>
<feature type="domain" description="IBB" evidence="9">
    <location>
        <begin position="1"/>
        <end position="58"/>
    </location>
</feature>